<keyword evidence="5" id="KW-1185">Reference proteome</keyword>
<dbReference type="RefSeq" id="WP_181516896.1">
    <property type="nucleotide sequence ID" value="NZ_JABFUB010000031.1"/>
</dbReference>
<reference evidence="3 5" key="1">
    <citation type="submission" date="2020-05" db="EMBL/GenBank/DDBJ databases">
        <title>Comparative genomic analysis of denitrifying bacteria from Halomonas genus.</title>
        <authorList>
            <person name="Wang L."/>
            <person name="Shao Z."/>
        </authorList>
    </citation>
    <scope>NUCLEOTIDE SEQUENCE [LARGE SCALE GENOMIC DNA]</scope>
    <source>
        <strain evidence="3 5">DSM 17331</strain>
    </source>
</reference>
<evidence type="ECO:0000259" key="1">
    <source>
        <dbReference type="Pfam" id="PF14534"/>
    </source>
</evidence>
<evidence type="ECO:0000313" key="3">
    <source>
        <dbReference type="EMBL" id="MCG6663750.1"/>
    </source>
</evidence>
<gene>
    <name evidence="2" type="ORF">H1D44_19250</name>
    <name evidence="3" type="ORF">HOP48_19655</name>
</gene>
<dbReference type="EMBL" id="JABFUB010000031">
    <property type="protein sequence ID" value="MCG6663750.1"/>
    <property type="molecule type" value="Genomic_DNA"/>
</dbReference>
<evidence type="ECO:0000313" key="4">
    <source>
        <dbReference type="Proteomes" id="UP000518091"/>
    </source>
</evidence>
<evidence type="ECO:0000313" key="2">
    <source>
        <dbReference type="EMBL" id="MBA2781025.1"/>
    </source>
</evidence>
<dbReference type="Proteomes" id="UP000518091">
    <property type="component" value="Unassembled WGS sequence"/>
</dbReference>
<accession>A0A7V9W4W0</accession>
<feature type="domain" description="DUF4440" evidence="1">
    <location>
        <begin position="10"/>
        <end position="117"/>
    </location>
</feature>
<proteinExistence type="predicted"/>
<sequence>MEKTVQERLIETRRQWYAAYIGGNVGQLDHIESDDFVVINEAGLQGKLDQLGSIAEAVAHDRWFGRGSRVEDEIVKSVPLGEVVSIHGQGRIVDDSRESSEVYFSELWRKVDGQWRVLALHFTRVPQF</sequence>
<organism evidence="2 4">
    <name type="scientific">Billgrantia kenyensis</name>
    <dbReference type="NCBI Taxonomy" id="321266"/>
    <lineage>
        <taxon>Bacteria</taxon>
        <taxon>Pseudomonadati</taxon>
        <taxon>Pseudomonadota</taxon>
        <taxon>Gammaproteobacteria</taxon>
        <taxon>Oceanospirillales</taxon>
        <taxon>Halomonadaceae</taxon>
        <taxon>Billgrantia</taxon>
    </lineage>
</organism>
<dbReference type="InterPro" id="IPR027843">
    <property type="entry name" value="DUF4440"/>
</dbReference>
<evidence type="ECO:0000313" key="5">
    <source>
        <dbReference type="Proteomes" id="UP000814353"/>
    </source>
</evidence>
<reference evidence="2 4" key="2">
    <citation type="submission" date="2020-07" db="EMBL/GenBank/DDBJ databases">
        <title>Identification of Halomonas strains.</title>
        <authorList>
            <person name="Xiao Z."/>
            <person name="Shen J."/>
        </authorList>
    </citation>
    <scope>NUCLEOTIDE SEQUENCE [LARGE SCALE GENOMIC DNA]</scope>
    <source>
        <strain evidence="2 4">DSM 17331</strain>
    </source>
</reference>
<comment type="caution">
    <text evidence="2">The sequence shown here is derived from an EMBL/GenBank/DDBJ whole genome shotgun (WGS) entry which is preliminary data.</text>
</comment>
<dbReference type="EMBL" id="JACEFT010000041">
    <property type="protein sequence ID" value="MBA2781025.1"/>
    <property type="molecule type" value="Genomic_DNA"/>
</dbReference>
<dbReference type="Pfam" id="PF14534">
    <property type="entry name" value="DUF4440"/>
    <property type="match status" value="1"/>
</dbReference>
<dbReference type="SUPFAM" id="SSF54427">
    <property type="entry name" value="NTF2-like"/>
    <property type="match status" value="1"/>
</dbReference>
<dbReference type="Proteomes" id="UP000814353">
    <property type="component" value="Unassembled WGS sequence"/>
</dbReference>
<dbReference type="Gene3D" id="3.10.450.50">
    <property type="match status" value="1"/>
</dbReference>
<dbReference type="AlphaFoldDB" id="A0A7V9W4W0"/>
<protein>
    <submittedName>
        <fullName evidence="2">Nuclear transport factor 2 family protein</fullName>
    </submittedName>
</protein>
<dbReference type="InterPro" id="IPR032710">
    <property type="entry name" value="NTF2-like_dom_sf"/>
</dbReference>
<name>A0A7V9W4W0_9GAMM</name>